<evidence type="ECO:0000256" key="4">
    <source>
        <dbReference type="ARBA" id="ARBA00022723"/>
    </source>
</evidence>
<dbReference type="InterPro" id="IPR020835">
    <property type="entry name" value="Catalase_sf"/>
</dbReference>
<dbReference type="Gene3D" id="1.20.1280.120">
    <property type="match status" value="1"/>
</dbReference>
<evidence type="ECO:0000256" key="1">
    <source>
        <dbReference type="ARBA" id="ARBA00005329"/>
    </source>
</evidence>
<dbReference type="GO" id="GO:0020037">
    <property type="term" value="F:heme binding"/>
    <property type="evidence" value="ECO:0007669"/>
    <property type="project" value="InterPro"/>
</dbReference>
<comment type="function">
    <text evidence="7">Has an organic peroxide-dependent peroxidase activity.</text>
</comment>
<dbReference type="EC" id="1.11.1.-" evidence="7"/>
<keyword evidence="10" id="KW-0812">Transmembrane</keyword>
<keyword evidence="10" id="KW-1133">Transmembrane helix</keyword>
<keyword evidence="5 7" id="KW-0560">Oxidoreductase</keyword>
<keyword evidence="10" id="KW-0472">Membrane</keyword>
<evidence type="ECO:0000313" key="12">
    <source>
        <dbReference type="EMBL" id="RUO20186.1"/>
    </source>
</evidence>
<dbReference type="InterPro" id="IPR011614">
    <property type="entry name" value="Catalase_core"/>
</dbReference>
<evidence type="ECO:0000256" key="5">
    <source>
        <dbReference type="ARBA" id="ARBA00023002"/>
    </source>
</evidence>
<dbReference type="GO" id="GO:0046872">
    <property type="term" value="F:metal ion binding"/>
    <property type="evidence" value="ECO:0007669"/>
    <property type="project" value="UniProtKB-KW"/>
</dbReference>
<proteinExistence type="inferred from homology"/>
<evidence type="ECO:0000256" key="2">
    <source>
        <dbReference type="ARBA" id="ARBA00022559"/>
    </source>
</evidence>
<evidence type="ECO:0000256" key="6">
    <source>
        <dbReference type="ARBA" id="ARBA00023004"/>
    </source>
</evidence>
<dbReference type="GO" id="GO:0004096">
    <property type="term" value="F:catalase activity"/>
    <property type="evidence" value="ECO:0007669"/>
    <property type="project" value="InterPro"/>
</dbReference>
<feature type="binding site" description="axial binding residue" evidence="9">
    <location>
        <position position="328"/>
    </location>
    <ligand>
        <name>heme</name>
        <dbReference type="ChEBI" id="CHEBI:30413"/>
    </ligand>
    <ligandPart>
        <name>Fe</name>
        <dbReference type="ChEBI" id="CHEBI:18248"/>
    </ligandPart>
</feature>
<dbReference type="SUPFAM" id="SSF56634">
    <property type="entry name" value="Heme-dependent catalase-like"/>
    <property type="match status" value="1"/>
</dbReference>
<dbReference type="OrthoDB" id="255727at2"/>
<dbReference type="RefSeq" id="WP_126792187.1">
    <property type="nucleotide sequence ID" value="NZ_PIPI01000003.1"/>
</dbReference>
<reference evidence="12 13" key="1">
    <citation type="journal article" date="2011" name="Front. Microbiol.">
        <title>Genomic signatures of strain selection and enhancement in Bacillus atrophaeus var. globigii, a historical biowarfare simulant.</title>
        <authorList>
            <person name="Gibbons H.S."/>
            <person name="Broomall S.M."/>
            <person name="McNew L.A."/>
            <person name="Daligault H."/>
            <person name="Chapman C."/>
            <person name="Bruce D."/>
            <person name="Karavis M."/>
            <person name="Krepps M."/>
            <person name="McGregor P.A."/>
            <person name="Hong C."/>
            <person name="Park K.H."/>
            <person name="Akmal A."/>
            <person name="Feldman A."/>
            <person name="Lin J.S."/>
            <person name="Chang W.E."/>
            <person name="Higgs B.W."/>
            <person name="Demirev P."/>
            <person name="Lindquist J."/>
            <person name="Liem A."/>
            <person name="Fochler E."/>
            <person name="Read T.D."/>
            <person name="Tapia R."/>
            <person name="Johnson S."/>
            <person name="Bishop-Lilly K.A."/>
            <person name="Detter C."/>
            <person name="Han C."/>
            <person name="Sozhamannan S."/>
            <person name="Rosenzweig C.N."/>
            <person name="Skowronski E.W."/>
        </authorList>
    </citation>
    <scope>NUCLEOTIDE SEQUENCE [LARGE SCALE GENOMIC DNA]</scope>
    <source>
        <strain evidence="12 13">AK5</strain>
    </source>
</reference>
<dbReference type="GO" id="GO:0005737">
    <property type="term" value="C:cytoplasm"/>
    <property type="evidence" value="ECO:0007669"/>
    <property type="project" value="TreeGrafter"/>
</dbReference>
<dbReference type="PROSITE" id="PS51402">
    <property type="entry name" value="CATALASE_3"/>
    <property type="match status" value="1"/>
</dbReference>
<comment type="caution">
    <text evidence="12">The sequence shown here is derived from an EMBL/GenBank/DDBJ whole genome shotgun (WGS) entry which is preliminary data.</text>
</comment>
<dbReference type="PANTHER" id="PTHR11465:SF9">
    <property type="entry name" value="CATALASE"/>
    <property type="match status" value="1"/>
</dbReference>
<evidence type="ECO:0000256" key="7">
    <source>
        <dbReference type="PIRNR" id="PIRNR000296"/>
    </source>
</evidence>
<keyword evidence="4 7" id="KW-0479">Metal-binding</keyword>
<gene>
    <name evidence="12" type="ORF">CWE06_06050</name>
</gene>
<dbReference type="SMART" id="SM01060">
    <property type="entry name" value="Catalase"/>
    <property type="match status" value="1"/>
</dbReference>
<evidence type="ECO:0000256" key="3">
    <source>
        <dbReference type="ARBA" id="ARBA00022617"/>
    </source>
</evidence>
<accession>A0A432VUG9</accession>
<evidence type="ECO:0000256" key="10">
    <source>
        <dbReference type="SAM" id="Phobius"/>
    </source>
</evidence>
<evidence type="ECO:0000313" key="13">
    <source>
        <dbReference type="Proteomes" id="UP000288212"/>
    </source>
</evidence>
<evidence type="ECO:0000256" key="8">
    <source>
        <dbReference type="PIRSR" id="PIRSR000296-1"/>
    </source>
</evidence>
<dbReference type="AlphaFoldDB" id="A0A432VUG9"/>
<dbReference type="Pfam" id="PF00199">
    <property type="entry name" value="Catalase"/>
    <property type="match status" value="1"/>
</dbReference>
<keyword evidence="6 7" id="KW-0408">Iron</keyword>
<dbReference type="Gene3D" id="2.40.180.10">
    <property type="entry name" value="Catalase core domain"/>
    <property type="match status" value="1"/>
</dbReference>
<dbReference type="PIRSF" id="PIRSF000296">
    <property type="entry name" value="SrpA"/>
    <property type="match status" value="1"/>
</dbReference>
<dbReference type="GO" id="GO:0042542">
    <property type="term" value="P:response to hydrogen peroxide"/>
    <property type="evidence" value="ECO:0007669"/>
    <property type="project" value="TreeGrafter"/>
</dbReference>
<dbReference type="GO" id="GO:0042744">
    <property type="term" value="P:hydrogen peroxide catabolic process"/>
    <property type="evidence" value="ECO:0007669"/>
    <property type="project" value="TreeGrafter"/>
</dbReference>
<evidence type="ECO:0000259" key="11">
    <source>
        <dbReference type="SMART" id="SM01060"/>
    </source>
</evidence>
<feature type="active site" evidence="8">
    <location>
        <position position="60"/>
    </location>
</feature>
<feature type="domain" description="Catalase core" evidence="11">
    <location>
        <begin position="30"/>
        <end position="346"/>
    </location>
</feature>
<evidence type="ECO:0000256" key="9">
    <source>
        <dbReference type="PIRSR" id="PIRSR000296-2"/>
    </source>
</evidence>
<protein>
    <recommendedName>
        <fullName evidence="7">Catalase-related peroxidase</fullName>
        <ecNumber evidence="7">1.11.1.-</ecNumber>
    </recommendedName>
</protein>
<keyword evidence="13" id="KW-1185">Reference proteome</keyword>
<dbReference type="InterPro" id="IPR024168">
    <property type="entry name" value="Catalase_SrpA-type_pred"/>
</dbReference>
<name>A0A432VUG9_9GAMM</name>
<dbReference type="PANTHER" id="PTHR11465">
    <property type="entry name" value="CATALASE"/>
    <property type="match status" value="1"/>
</dbReference>
<dbReference type="Proteomes" id="UP000288212">
    <property type="component" value="Unassembled WGS sequence"/>
</dbReference>
<dbReference type="InterPro" id="IPR018028">
    <property type="entry name" value="Catalase"/>
</dbReference>
<comment type="similarity">
    <text evidence="1 7">Belongs to the catalase family.</text>
</comment>
<dbReference type="CDD" id="cd08153">
    <property type="entry name" value="srpA_like"/>
    <property type="match status" value="1"/>
</dbReference>
<dbReference type="EMBL" id="PIPI01000003">
    <property type="protein sequence ID" value="RUO20186.1"/>
    <property type="molecule type" value="Genomic_DNA"/>
</dbReference>
<organism evidence="12 13">
    <name type="scientific">Aliidiomarina haloalkalitolerans</name>
    <dbReference type="NCBI Taxonomy" id="859059"/>
    <lineage>
        <taxon>Bacteria</taxon>
        <taxon>Pseudomonadati</taxon>
        <taxon>Pseudomonadota</taxon>
        <taxon>Gammaproteobacteria</taxon>
        <taxon>Alteromonadales</taxon>
        <taxon>Idiomarinaceae</taxon>
        <taxon>Aliidiomarina</taxon>
    </lineage>
</organism>
<comment type="cofactor">
    <cofactor evidence="7">
        <name>heme</name>
        <dbReference type="ChEBI" id="CHEBI:30413"/>
    </cofactor>
</comment>
<feature type="transmembrane region" description="Helical" evidence="10">
    <location>
        <begin position="12"/>
        <end position="30"/>
    </location>
</feature>
<sequence length="346" mass="37606">MAQQPSSLALRYGIIAVVVGGLALLFYGVANGLGQGRVTAQQFVDFQEGGNPHLGFRRAHAKGFCLAGEFVANGELSAYSSATIFQPGATTFVGRISIGGGNPTAPDLASGVRSLALSIGDKANLRWQTAMNTPPVMPVRTGQAFFEQMNAFRPDPETGRPNPERVAAFLEAHPETQAAREWQASYTATESYATETYNSINAFYLVNGRQRQAVRWAAVPQAESHGRGFEGDRDDPNALQNEFMARLDVAPVVYDLVFTLATDADDENDPTVRWPADRQQVVAGQIVIHSATDQSEGLCNGINFDPLVLPAGMAATNDQILQARSSVYAESYRRRAREHFYQQGME</sequence>
<keyword evidence="3 7" id="KW-0349">Heme</keyword>
<keyword evidence="2 7" id="KW-0575">Peroxidase</keyword>